<name>A0A5N5GFS0_9ROSA</name>
<keyword evidence="3" id="KW-1185">Reference proteome</keyword>
<dbReference type="AlphaFoldDB" id="A0A5N5GFS0"/>
<dbReference type="EMBL" id="SMOL01000438">
    <property type="protein sequence ID" value="KAB2614349.1"/>
    <property type="molecule type" value="Genomic_DNA"/>
</dbReference>
<proteinExistence type="predicted"/>
<evidence type="ECO:0000256" key="1">
    <source>
        <dbReference type="SAM" id="Coils"/>
    </source>
</evidence>
<sequence>MINAMVPNNEQNEAVADEESLLPRRILTVPEESSYVEEMRQRHLEEMRQRRRRLEEMRQQHLEAMRLRRRLQEMRPRHF</sequence>
<reference evidence="2 3" key="2">
    <citation type="submission" date="2019-11" db="EMBL/GenBank/DDBJ databases">
        <title>A de novo genome assembly of a pear dwarfing rootstock.</title>
        <authorList>
            <person name="Wang F."/>
            <person name="Wang J."/>
            <person name="Li S."/>
            <person name="Zhang Y."/>
            <person name="Fang M."/>
            <person name="Ma L."/>
            <person name="Zhao Y."/>
            <person name="Jiang S."/>
        </authorList>
    </citation>
    <scope>NUCLEOTIDE SEQUENCE [LARGE SCALE GENOMIC DNA]</scope>
    <source>
        <strain evidence="2">S2</strain>
        <tissue evidence="2">Leaf</tissue>
    </source>
</reference>
<dbReference type="Proteomes" id="UP000327157">
    <property type="component" value="Unassembled WGS sequence"/>
</dbReference>
<evidence type="ECO:0000313" key="2">
    <source>
        <dbReference type="EMBL" id="KAB2614349.1"/>
    </source>
</evidence>
<evidence type="ECO:0000313" key="3">
    <source>
        <dbReference type="Proteomes" id="UP000327157"/>
    </source>
</evidence>
<reference evidence="2 3" key="1">
    <citation type="submission" date="2019-09" db="EMBL/GenBank/DDBJ databases">
        <authorList>
            <person name="Ou C."/>
        </authorList>
    </citation>
    <scope>NUCLEOTIDE SEQUENCE [LARGE SCALE GENOMIC DNA]</scope>
    <source>
        <strain evidence="2">S2</strain>
        <tissue evidence="2">Leaf</tissue>
    </source>
</reference>
<gene>
    <name evidence="2" type="ORF">D8674_042240</name>
</gene>
<accession>A0A5N5GFS0</accession>
<comment type="caution">
    <text evidence="2">The sequence shown here is derived from an EMBL/GenBank/DDBJ whole genome shotgun (WGS) entry which is preliminary data.</text>
</comment>
<organism evidence="2 3">
    <name type="scientific">Pyrus ussuriensis x Pyrus communis</name>
    <dbReference type="NCBI Taxonomy" id="2448454"/>
    <lineage>
        <taxon>Eukaryota</taxon>
        <taxon>Viridiplantae</taxon>
        <taxon>Streptophyta</taxon>
        <taxon>Embryophyta</taxon>
        <taxon>Tracheophyta</taxon>
        <taxon>Spermatophyta</taxon>
        <taxon>Magnoliopsida</taxon>
        <taxon>eudicotyledons</taxon>
        <taxon>Gunneridae</taxon>
        <taxon>Pentapetalae</taxon>
        <taxon>rosids</taxon>
        <taxon>fabids</taxon>
        <taxon>Rosales</taxon>
        <taxon>Rosaceae</taxon>
        <taxon>Amygdaloideae</taxon>
        <taxon>Maleae</taxon>
        <taxon>Pyrus</taxon>
    </lineage>
</organism>
<keyword evidence="1" id="KW-0175">Coiled coil</keyword>
<protein>
    <submittedName>
        <fullName evidence="2">WRKY transcription factor 19</fullName>
    </submittedName>
</protein>
<feature type="coiled-coil region" evidence="1">
    <location>
        <begin position="40"/>
        <end position="74"/>
    </location>
</feature>